<dbReference type="Pfam" id="PF13396">
    <property type="entry name" value="PLDc_N"/>
    <property type="match status" value="1"/>
</dbReference>
<proteinExistence type="predicted"/>
<keyword evidence="3 6" id="KW-0812">Transmembrane</keyword>
<name>A0A9D1U9G9_9BACT</name>
<accession>A0A9D1U9G9</accession>
<evidence type="ECO:0000256" key="5">
    <source>
        <dbReference type="ARBA" id="ARBA00023136"/>
    </source>
</evidence>
<evidence type="ECO:0000256" key="3">
    <source>
        <dbReference type="ARBA" id="ARBA00022692"/>
    </source>
</evidence>
<gene>
    <name evidence="8" type="ORF">H9874_11215</name>
</gene>
<evidence type="ECO:0000256" key="1">
    <source>
        <dbReference type="ARBA" id="ARBA00004651"/>
    </source>
</evidence>
<reference evidence="8" key="1">
    <citation type="journal article" date="2021" name="PeerJ">
        <title>Extensive microbial diversity within the chicken gut microbiome revealed by metagenomics and culture.</title>
        <authorList>
            <person name="Gilroy R."/>
            <person name="Ravi A."/>
            <person name="Getino M."/>
            <person name="Pursley I."/>
            <person name="Horton D.L."/>
            <person name="Alikhan N.F."/>
            <person name="Baker D."/>
            <person name="Gharbi K."/>
            <person name="Hall N."/>
            <person name="Watson M."/>
            <person name="Adriaenssens E.M."/>
            <person name="Foster-Nyarko E."/>
            <person name="Jarju S."/>
            <person name="Secka A."/>
            <person name="Antonio M."/>
            <person name="Oren A."/>
            <person name="Chaudhuri R.R."/>
            <person name="La Ragione R."/>
            <person name="Hildebrand F."/>
            <person name="Pallen M.J."/>
        </authorList>
    </citation>
    <scope>NUCLEOTIDE SEQUENCE</scope>
    <source>
        <strain evidence="8">ChiSxjej5B17-1746</strain>
    </source>
</reference>
<evidence type="ECO:0000313" key="8">
    <source>
        <dbReference type="EMBL" id="HIW79694.1"/>
    </source>
</evidence>
<evidence type="ECO:0000313" key="9">
    <source>
        <dbReference type="Proteomes" id="UP000824264"/>
    </source>
</evidence>
<dbReference type="Proteomes" id="UP000824264">
    <property type="component" value="Unassembled WGS sequence"/>
</dbReference>
<dbReference type="EMBL" id="DXGI01000415">
    <property type="protein sequence ID" value="HIW79694.1"/>
    <property type="molecule type" value="Genomic_DNA"/>
</dbReference>
<evidence type="ECO:0000256" key="4">
    <source>
        <dbReference type="ARBA" id="ARBA00022989"/>
    </source>
</evidence>
<evidence type="ECO:0000259" key="7">
    <source>
        <dbReference type="Pfam" id="PF13396"/>
    </source>
</evidence>
<feature type="transmembrane region" description="Helical" evidence="6">
    <location>
        <begin position="41"/>
        <end position="60"/>
    </location>
</feature>
<keyword evidence="4 6" id="KW-1133">Transmembrane helix</keyword>
<keyword evidence="2" id="KW-1003">Cell membrane</keyword>
<dbReference type="InterPro" id="IPR027379">
    <property type="entry name" value="CLS_N"/>
</dbReference>
<keyword evidence="5 6" id="KW-0472">Membrane</keyword>
<evidence type="ECO:0000256" key="2">
    <source>
        <dbReference type="ARBA" id="ARBA00022475"/>
    </source>
</evidence>
<sequence>MSLFSLEWWQLALLFVPALLNLWGIWHAFNHTFGTPLERIVWIMACVFIPLLGGLAYLLFGWRRAH</sequence>
<reference evidence="8" key="2">
    <citation type="submission" date="2021-04" db="EMBL/GenBank/DDBJ databases">
        <authorList>
            <person name="Gilroy R."/>
        </authorList>
    </citation>
    <scope>NUCLEOTIDE SEQUENCE</scope>
    <source>
        <strain evidence="8">ChiSxjej5B17-1746</strain>
    </source>
</reference>
<comment type="subcellular location">
    <subcellularLocation>
        <location evidence="1">Cell membrane</location>
        <topology evidence="1">Multi-pass membrane protein</topology>
    </subcellularLocation>
</comment>
<dbReference type="GO" id="GO:0005886">
    <property type="term" value="C:plasma membrane"/>
    <property type="evidence" value="ECO:0007669"/>
    <property type="project" value="UniProtKB-SubCell"/>
</dbReference>
<feature type="domain" description="Cardiolipin synthase N-terminal" evidence="7">
    <location>
        <begin position="19"/>
        <end position="61"/>
    </location>
</feature>
<protein>
    <submittedName>
        <fullName evidence="8">PLDc N-terminal domain-containing protein</fullName>
    </submittedName>
</protein>
<evidence type="ECO:0000256" key="6">
    <source>
        <dbReference type="SAM" id="Phobius"/>
    </source>
</evidence>
<comment type="caution">
    <text evidence="8">The sequence shown here is derived from an EMBL/GenBank/DDBJ whole genome shotgun (WGS) entry which is preliminary data.</text>
</comment>
<organism evidence="8 9">
    <name type="scientific">Candidatus Bilophila faecipullorum</name>
    <dbReference type="NCBI Taxonomy" id="2838482"/>
    <lineage>
        <taxon>Bacteria</taxon>
        <taxon>Pseudomonadati</taxon>
        <taxon>Thermodesulfobacteriota</taxon>
        <taxon>Desulfovibrionia</taxon>
        <taxon>Desulfovibrionales</taxon>
        <taxon>Desulfovibrionaceae</taxon>
        <taxon>Bilophila</taxon>
    </lineage>
</organism>
<feature type="transmembrane region" description="Helical" evidence="6">
    <location>
        <begin position="12"/>
        <end position="29"/>
    </location>
</feature>
<dbReference type="AlphaFoldDB" id="A0A9D1U9G9"/>